<evidence type="ECO:0000313" key="2">
    <source>
        <dbReference type="Proteomes" id="UP000023152"/>
    </source>
</evidence>
<dbReference type="EMBL" id="ASPP01050627">
    <property type="protein sequence ID" value="ETN97154.1"/>
    <property type="molecule type" value="Genomic_DNA"/>
</dbReference>
<name>X6L8S9_RETFI</name>
<dbReference type="AlphaFoldDB" id="X6L8S9"/>
<accession>X6L8S9</accession>
<comment type="caution">
    <text evidence="1">The sequence shown here is derived from an EMBL/GenBank/DDBJ whole genome shotgun (WGS) entry which is preliminary data.</text>
</comment>
<dbReference type="InterPro" id="IPR013761">
    <property type="entry name" value="SAM/pointed_sf"/>
</dbReference>
<organism evidence="1 2">
    <name type="scientific">Reticulomyxa filosa</name>
    <dbReference type="NCBI Taxonomy" id="46433"/>
    <lineage>
        <taxon>Eukaryota</taxon>
        <taxon>Sar</taxon>
        <taxon>Rhizaria</taxon>
        <taxon>Retaria</taxon>
        <taxon>Foraminifera</taxon>
        <taxon>Monothalamids</taxon>
        <taxon>Reticulomyxidae</taxon>
        <taxon>Reticulomyxa</taxon>
    </lineage>
</organism>
<dbReference type="Proteomes" id="UP000023152">
    <property type="component" value="Unassembled WGS sequence"/>
</dbReference>
<proteinExistence type="predicted"/>
<protein>
    <recommendedName>
        <fullName evidence="3">SAM domain-containing protein</fullName>
    </recommendedName>
</protein>
<gene>
    <name evidence="1" type="ORF">RFI_40376</name>
</gene>
<sequence length="253" mass="29474">MSSNEEKTTNDLEKWCSANGFGRCYEELSGESFQITSLEQLRELESEDIDDICNVLRLNEKEKKKFIDALKNDKQNETKELTFQVRIFLGTVLELEFFLNKNCEIIKEKSLLCVKEWCEQNGVGKYHEAIKNRGYSNQKELGKLEKQAVKDLIKEINLPLGIRRRFEDAVKKLTPEEDEKQEKSEIHRWCEKAEVPAVIATRLLQKGITTPNDLQSLDENSLAEICYNVNISEDKMLKFRKAISVNFCLFLFF</sequence>
<keyword evidence="2" id="KW-1185">Reference proteome</keyword>
<evidence type="ECO:0008006" key="3">
    <source>
        <dbReference type="Google" id="ProtNLM"/>
    </source>
</evidence>
<evidence type="ECO:0000313" key="1">
    <source>
        <dbReference type="EMBL" id="ETN97154.1"/>
    </source>
</evidence>
<dbReference type="Gene3D" id="1.10.150.50">
    <property type="entry name" value="Transcription Factor, Ets-1"/>
    <property type="match status" value="1"/>
</dbReference>
<reference evidence="1 2" key="1">
    <citation type="journal article" date="2013" name="Curr. Biol.">
        <title>The Genome of the Foraminiferan Reticulomyxa filosa.</title>
        <authorList>
            <person name="Glockner G."/>
            <person name="Hulsmann N."/>
            <person name="Schleicher M."/>
            <person name="Noegel A.A."/>
            <person name="Eichinger L."/>
            <person name="Gallinger C."/>
            <person name="Pawlowski J."/>
            <person name="Sierra R."/>
            <person name="Euteneuer U."/>
            <person name="Pillet L."/>
            <person name="Moustafa A."/>
            <person name="Platzer M."/>
            <person name="Groth M."/>
            <person name="Szafranski K."/>
            <person name="Schliwa M."/>
        </authorList>
    </citation>
    <scope>NUCLEOTIDE SEQUENCE [LARGE SCALE GENOMIC DNA]</scope>
</reference>